<name>A0A518EZ76_9BACT</name>
<dbReference type="Proteomes" id="UP000320390">
    <property type="component" value="Chromosome"/>
</dbReference>
<reference evidence="2 3" key="1">
    <citation type="submission" date="2019-02" db="EMBL/GenBank/DDBJ databases">
        <title>Deep-cultivation of Planctomycetes and their phenomic and genomic characterization uncovers novel biology.</title>
        <authorList>
            <person name="Wiegand S."/>
            <person name="Jogler M."/>
            <person name="Boedeker C."/>
            <person name="Pinto D."/>
            <person name="Vollmers J."/>
            <person name="Rivas-Marin E."/>
            <person name="Kohn T."/>
            <person name="Peeters S.H."/>
            <person name="Heuer A."/>
            <person name="Rast P."/>
            <person name="Oberbeckmann S."/>
            <person name="Bunk B."/>
            <person name="Jeske O."/>
            <person name="Meyerdierks A."/>
            <person name="Storesund J.E."/>
            <person name="Kallscheuer N."/>
            <person name="Luecker S."/>
            <person name="Lage O.M."/>
            <person name="Pohl T."/>
            <person name="Merkel B.J."/>
            <person name="Hornburger P."/>
            <person name="Mueller R.-W."/>
            <person name="Bruemmer F."/>
            <person name="Labrenz M."/>
            <person name="Spormann A.M."/>
            <person name="Op den Camp H."/>
            <person name="Overmann J."/>
            <person name="Amann R."/>
            <person name="Jetten M.S.M."/>
            <person name="Mascher T."/>
            <person name="Medema M.H."/>
            <person name="Devos D.P."/>
            <person name="Kaster A.-K."/>
            <person name="Ovreas L."/>
            <person name="Rohde M."/>
            <person name="Galperin M.Y."/>
            <person name="Jogler C."/>
        </authorList>
    </citation>
    <scope>NUCLEOTIDE SEQUENCE [LARGE SCALE GENOMIC DNA]</scope>
    <source>
        <strain evidence="2 3">Poly30</strain>
    </source>
</reference>
<feature type="compositionally biased region" description="Basic and acidic residues" evidence="1">
    <location>
        <begin position="27"/>
        <end position="39"/>
    </location>
</feature>
<evidence type="ECO:0000313" key="2">
    <source>
        <dbReference type="EMBL" id="QDV09386.1"/>
    </source>
</evidence>
<protein>
    <submittedName>
        <fullName evidence="2">Uncharacterized protein</fullName>
    </submittedName>
</protein>
<dbReference type="AlphaFoldDB" id="A0A518EZ76"/>
<dbReference type="EMBL" id="CP036434">
    <property type="protein sequence ID" value="QDV09386.1"/>
    <property type="molecule type" value="Genomic_DNA"/>
</dbReference>
<accession>A0A518EZ76</accession>
<organism evidence="2 3">
    <name type="scientific">Saltatorellus ferox</name>
    <dbReference type="NCBI Taxonomy" id="2528018"/>
    <lineage>
        <taxon>Bacteria</taxon>
        <taxon>Pseudomonadati</taxon>
        <taxon>Planctomycetota</taxon>
        <taxon>Planctomycetia</taxon>
        <taxon>Planctomycetia incertae sedis</taxon>
        <taxon>Saltatorellus</taxon>
    </lineage>
</organism>
<dbReference type="RefSeq" id="WP_145203645.1">
    <property type="nucleotide sequence ID" value="NZ_CP036434.1"/>
</dbReference>
<evidence type="ECO:0000313" key="3">
    <source>
        <dbReference type="Proteomes" id="UP000320390"/>
    </source>
</evidence>
<keyword evidence="3" id="KW-1185">Reference proteome</keyword>
<sequence length="810" mass="85821">MILTLGLAVSSLFPTPLPPQISFQESAGEHIERRSRRDPSAAPLPDLRRGQPHVNRPATPREVHEPTSAPVGVRPEMGEGAALAAVQGQDRHSIVYHDSVGDTLWARGRTYKASASPDGFAYIPFLGSEAPRNFPVRFRLESVQRDGASFDLNPTARVSRVGDRMILDRGAVEVRYDLDVDQVEQSFAFHASAGSGDVTLRLVVETELAAFTGEETLRFGNDRGSMTYSDAIVLDGMGRSAAVRSRWMDGALELIVPAAFVDAAAGPIVVDPIMSTVTIDAFSSDLTVPDLAYEVAGDRYLVVYEEAFSATDADVFSQFIDAVTLAASGGAYVQLGAGSWNAPRVAQHRNTGRFLVVSEADSAAVAGSTDIAARFRLADGSQEAPFILKGATSSYGCVSPDIGSESVDLSSSYYCVAYNREYSTDRDVHAIIVDTAGSFLGSDMFLASSLSRDETAPAVSQSTGNLTGVTRYNIAWASEDINTGESKVEAAQLDFDGSSVFGPFDVAPFQTALGFYFDVRVSSLSDTVHPVTGEQYWLVTYDDSASVVTDAYVALCAGQTVRSTEQLQVIEHASMAANDNNVVIGTLNESFILAYESAGAVYATIAQPIVDRLGMTERRLRSTGSSPNLDTMSIATTRSGGGPFSDGVIVWSQFDGTSNNIAGAFVQASAAFVASGTQYCYGAANSTGDRSYMVAFGDRDRFSTQQLLTSSLPLNSFGFFLASTNQGLVPGAGGSQGTLCVGGSVGRFGVFNSGFGGRGVFNLNPQSIAQPTGAVSALSGQTWNFQTWHRDAVGGTATSNFSNAVAIPFL</sequence>
<evidence type="ECO:0000256" key="1">
    <source>
        <dbReference type="SAM" id="MobiDB-lite"/>
    </source>
</evidence>
<gene>
    <name evidence="2" type="ORF">Poly30_49440</name>
</gene>
<dbReference type="OrthoDB" id="304343at2"/>
<feature type="region of interest" description="Disordered" evidence="1">
    <location>
        <begin position="26"/>
        <end position="74"/>
    </location>
</feature>
<proteinExistence type="predicted"/>